<accession>A0A6J7QKM6</accession>
<dbReference type="PANTHER" id="PTHR45953:SF1">
    <property type="entry name" value="IDURONATE 2-SULFATASE"/>
    <property type="match status" value="1"/>
</dbReference>
<evidence type="ECO:0000256" key="2">
    <source>
        <dbReference type="ARBA" id="ARBA00022801"/>
    </source>
</evidence>
<dbReference type="PANTHER" id="PTHR45953">
    <property type="entry name" value="IDURONATE 2-SULFATASE"/>
    <property type="match status" value="1"/>
</dbReference>
<proteinExistence type="predicted"/>
<dbReference type="GO" id="GO:0008484">
    <property type="term" value="F:sulfuric ester hydrolase activity"/>
    <property type="evidence" value="ECO:0007669"/>
    <property type="project" value="TreeGrafter"/>
</dbReference>
<dbReference type="InterPro" id="IPR017850">
    <property type="entry name" value="Alkaline_phosphatase_core_sf"/>
</dbReference>
<dbReference type="AlphaFoldDB" id="A0A6J7QKM6"/>
<name>A0A6J7QKM6_9ZZZZ</name>
<reference evidence="4" key="1">
    <citation type="submission" date="2020-05" db="EMBL/GenBank/DDBJ databases">
        <authorList>
            <person name="Chiriac C."/>
            <person name="Salcher M."/>
            <person name="Ghai R."/>
            <person name="Kavagutti S V."/>
        </authorList>
    </citation>
    <scope>NUCLEOTIDE SEQUENCE</scope>
</reference>
<evidence type="ECO:0000256" key="1">
    <source>
        <dbReference type="ARBA" id="ARBA00022723"/>
    </source>
</evidence>
<sequence length="491" mass="55541">MKRPNILFITLDQFRADSLSCAGHGVVQTPHLDSLAAQGVRFGRHYSQAAPCSPGRAALYTGTYMMNNRVVANGTPLDDRFDNVALAARRQGYDPVLFGYTDQGVDPRTIRDSDDPRLSTYESILPGFREVLHLPEPAVGWLQWLEELGYENIGDTHSALSSENERPAQHSITTFLTNTFLHWLHETNESLPWFAHLSYLRPHPPFVAAGEWSKKYEPASCADAIGIPDNRHWLHEVLLQHEATRAPQTRAELQQVKSQYYGNISHADEQLGRIFEELKRRGEWENTVVVLTSDHGEQLGDQGLLNKAGFFESSYHIGCIVRAPQLSDAHGLVVDEFTENIDIFPTLCELMGAAIPAQCDGMSLSSFLHNETPVRWREAATYEWDWRDVLIGIHPEHDAYKWPYDRRLEESHLTVRRSRNYAYVHFGDGSWLCFAVGEDPTWNTTTEEAAIVLREAQAMLTWRANHTERTLTGMLLEDGGIGRLPTGFSSE</sequence>
<dbReference type="InterPro" id="IPR000917">
    <property type="entry name" value="Sulfatase_N"/>
</dbReference>
<dbReference type="GO" id="GO:0046872">
    <property type="term" value="F:metal ion binding"/>
    <property type="evidence" value="ECO:0007669"/>
    <property type="project" value="UniProtKB-KW"/>
</dbReference>
<protein>
    <submittedName>
        <fullName evidence="4">Unannotated protein</fullName>
    </submittedName>
</protein>
<dbReference type="Gene3D" id="3.40.720.10">
    <property type="entry name" value="Alkaline Phosphatase, subunit A"/>
    <property type="match status" value="1"/>
</dbReference>
<evidence type="ECO:0000313" key="4">
    <source>
        <dbReference type="EMBL" id="CAB5016203.1"/>
    </source>
</evidence>
<feature type="domain" description="Sulfatase N-terminal" evidence="3">
    <location>
        <begin position="4"/>
        <end position="353"/>
    </location>
</feature>
<dbReference type="Pfam" id="PF00884">
    <property type="entry name" value="Sulfatase"/>
    <property type="match status" value="1"/>
</dbReference>
<gene>
    <name evidence="4" type="ORF">UFOPK4098_00592</name>
</gene>
<dbReference type="GO" id="GO:0005737">
    <property type="term" value="C:cytoplasm"/>
    <property type="evidence" value="ECO:0007669"/>
    <property type="project" value="TreeGrafter"/>
</dbReference>
<dbReference type="SUPFAM" id="SSF53649">
    <property type="entry name" value="Alkaline phosphatase-like"/>
    <property type="match status" value="1"/>
</dbReference>
<keyword evidence="1" id="KW-0479">Metal-binding</keyword>
<keyword evidence="2" id="KW-0378">Hydrolase</keyword>
<evidence type="ECO:0000259" key="3">
    <source>
        <dbReference type="Pfam" id="PF00884"/>
    </source>
</evidence>
<organism evidence="4">
    <name type="scientific">freshwater metagenome</name>
    <dbReference type="NCBI Taxonomy" id="449393"/>
    <lineage>
        <taxon>unclassified sequences</taxon>
        <taxon>metagenomes</taxon>
        <taxon>ecological metagenomes</taxon>
    </lineage>
</organism>
<dbReference type="EMBL" id="CAFBPN010000021">
    <property type="protein sequence ID" value="CAB5016203.1"/>
    <property type="molecule type" value="Genomic_DNA"/>
</dbReference>